<accession>H1HPM8</accession>
<organism evidence="2 3">
    <name type="scientific">Segatella maculosa OT 289</name>
    <dbReference type="NCBI Taxonomy" id="999422"/>
    <lineage>
        <taxon>Bacteria</taxon>
        <taxon>Pseudomonadati</taxon>
        <taxon>Bacteroidota</taxon>
        <taxon>Bacteroidia</taxon>
        <taxon>Bacteroidales</taxon>
        <taxon>Prevotellaceae</taxon>
        <taxon>Segatella</taxon>
    </lineage>
</organism>
<evidence type="ECO:0000256" key="1">
    <source>
        <dbReference type="SAM" id="Phobius"/>
    </source>
</evidence>
<evidence type="ECO:0000313" key="2">
    <source>
        <dbReference type="EMBL" id="EHO67825.1"/>
    </source>
</evidence>
<keyword evidence="3" id="KW-1185">Reference proteome</keyword>
<dbReference type="HOGENOM" id="CLU_1061118_0_0_10"/>
<keyword evidence="1" id="KW-1133">Transmembrane helix</keyword>
<dbReference type="AlphaFoldDB" id="H1HPM8"/>
<comment type="caution">
    <text evidence="2">The sequence shown here is derived from an EMBL/GenBank/DDBJ whole genome shotgun (WGS) entry which is preliminary data.</text>
</comment>
<name>H1HPM8_9BACT</name>
<evidence type="ECO:0000313" key="3">
    <source>
        <dbReference type="Proteomes" id="UP000003167"/>
    </source>
</evidence>
<feature type="transmembrane region" description="Helical" evidence="1">
    <location>
        <begin position="236"/>
        <end position="255"/>
    </location>
</feature>
<reference evidence="2 3" key="1">
    <citation type="submission" date="2011-12" db="EMBL/GenBank/DDBJ databases">
        <title>The Genome Sequence of Prevotella maculosa OT 289.</title>
        <authorList>
            <consortium name="The Broad Institute Genome Sequencing Platform"/>
            <person name="Earl A."/>
            <person name="Ward D."/>
            <person name="Feldgarden M."/>
            <person name="Gevers D."/>
            <person name="Izard J."/>
            <person name="Blanton J.M."/>
            <person name="Mathney J."/>
            <person name="Tanner A.C."/>
            <person name="Dewhirst F.E."/>
            <person name="Young S.K."/>
            <person name="Zeng Q."/>
            <person name="Gargeya S."/>
            <person name="Fitzgerald M."/>
            <person name="Haas B."/>
            <person name="Abouelleil A."/>
            <person name="Alvarado L."/>
            <person name="Arachchi H.M."/>
            <person name="Berlin A."/>
            <person name="Chapman S.B."/>
            <person name="Gearin G."/>
            <person name="Goldberg J."/>
            <person name="Griggs A."/>
            <person name="Gujja S."/>
            <person name="Hansen M."/>
            <person name="Heiman D."/>
            <person name="Howarth C."/>
            <person name="Larimer J."/>
            <person name="Lui A."/>
            <person name="MacDonald P.J.P."/>
            <person name="McCowen C."/>
            <person name="Montmayeur A."/>
            <person name="Murphy C."/>
            <person name="Neiman D."/>
            <person name="Pearson M."/>
            <person name="Priest M."/>
            <person name="Roberts A."/>
            <person name="Saif S."/>
            <person name="Shea T."/>
            <person name="Sisk P."/>
            <person name="Stolte C."/>
            <person name="Sykes S."/>
            <person name="Wortman J."/>
            <person name="Nusbaum C."/>
            <person name="Birren B."/>
        </authorList>
    </citation>
    <scope>NUCLEOTIDE SEQUENCE [LARGE SCALE GENOMIC DNA]</scope>
    <source>
        <strain evidence="2 3">OT 289</strain>
    </source>
</reference>
<sequence length="269" mass="32068">MWNSYCMFSNEHYSIAVTVLTALLTGGFLMLFIENRHIGDNVVNRYHFIMTPFMHRLSNFFKFISSAKIYYVINRADKEVYVHDFKSLLDKMGKYAHPCIMSGQDYPCSKFSAQELEMLCDDINRIWYYWDDKHNYMQGHYVYETDRAERFATLGHEYLKEVFPKEFDGEKFSMALISDVSGKFYTDVWQPIQHVPFQYEYWQKKDHKFKELSIFTICTSLITLALILLLRYLLPMWIPTLLVIICMASLGYTLFEMIKLDDLSKNIFR</sequence>
<protein>
    <submittedName>
        <fullName evidence="2">Uncharacterized protein</fullName>
    </submittedName>
</protein>
<keyword evidence="1" id="KW-0812">Transmembrane</keyword>
<keyword evidence="1" id="KW-0472">Membrane</keyword>
<dbReference type="PATRIC" id="fig|999422.3.peg.2234"/>
<proteinExistence type="predicted"/>
<dbReference type="STRING" id="999422.HMPREF9944_02122"/>
<feature type="transmembrane region" description="Helical" evidence="1">
    <location>
        <begin position="212"/>
        <end position="230"/>
    </location>
</feature>
<dbReference type="Proteomes" id="UP000003167">
    <property type="component" value="Unassembled WGS sequence"/>
</dbReference>
<feature type="transmembrane region" description="Helical" evidence="1">
    <location>
        <begin position="12"/>
        <end position="33"/>
    </location>
</feature>
<gene>
    <name evidence="2" type="ORF">HMPREF9944_02122</name>
</gene>
<dbReference type="EMBL" id="AGEK01000036">
    <property type="protein sequence ID" value="EHO67825.1"/>
    <property type="molecule type" value="Genomic_DNA"/>
</dbReference>